<protein>
    <submittedName>
        <fullName evidence="2">Uncharacterized protein</fullName>
    </submittedName>
</protein>
<gene>
    <name evidence="2" type="ORF">C8D87_11218</name>
</gene>
<accession>A0ABX9E075</accession>
<evidence type="ECO:0000313" key="3">
    <source>
        <dbReference type="Proteomes" id="UP000248714"/>
    </source>
</evidence>
<dbReference type="EMBL" id="QLTT01000012">
    <property type="protein sequence ID" value="RAS60125.1"/>
    <property type="molecule type" value="Genomic_DNA"/>
</dbReference>
<organism evidence="2 3">
    <name type="scientific">Lentzea atacamensis</name>
    <dbReference type="NCBI Taxonomy" id="531938"/>
    <lineage>
        <taxon>Bacteria</taxon>
        <taxon>Bacillati</taxon>
        <taxon>Actinomycetota</taxon>
        <taxon>Actinomycetes</taxon>
        <taxon>Pseudonocardiales</taxon>
        <taxon>Pseudonocardiaceae</taxon>
        <taxon>Lentzea</taxon>
    </lineage>
</organism>
<evidence type="ECO:0000256" key="1">
    <source>
        <dbReference type="SAM" id="MobiDB-lite"/>
    </source>
</evidence>
<sequence>MQRPADVDEGSFPQPEVEESSPHQRLLVLRSALIVIGDDQNDPGRGRLNPVKPRLNPSPQHRSQLLRRSLFLSPRPEVHGRSGNRPLRVVPGPLDIPPVGPDIVRSLDRQPGDGRVVVNPNRHLRSPGLRNGRRRHRGRRRGRHSGGRRNRGGRPRGRRRRCGRRLRPGLSWRRGRTPLSGGRCVRPSTEEADDADDQSHRGYTQQSEAGGLCRTGRACGLGGGHQSSVLLARARTLARPVRTPRSRLTSIGSAASAASFSMRPFSSW</sequence>
<name>A0ABX9E075_9PSEU</name>
<comment type="caution">
    <text evidence="2">The sequence shown here is derived from an EMBL/GenBank/DDBJ whole genome shotgun (WGS) entry which is preliminary data.</text>
</comment>
<feature type="region of interest" description="Disordered" evidence="1">
    <location>
        <begin position="38"/>
        <end position="209"/>
    </location>
</feature>
<evidence type="ECO:0000313" key="2">
    <source>
        <dbReference type="EMBL" id="RAS60125.1"/>
    </source>
</evidence>
<reference evidence="2 3" key="1">
    <citation type="submission" date="2018-06" db="EMBL/GenBank/DDBJ databases">
        <title>Genomic Encyclopedia of Type Strains, Phase IV (KMG-IV): sequencing the most valuable type-strain genomes for metagenomic binning, comparative biology and taxonomic classification.</title>
        <authorList>
            <person name="Goeker M."/>
        </authorList>
    </citation>
    <scope>NUCLEOTIDE SEQUENCE [LARGE SCALE GENOMIC DNA]</scope>
    <source>
        <strain evidence="2 3">DSM 45479</strain>
    </source>
</reference>
<feature type="compositionally biased region" description="Basic residues" evidence="1">
    <location>
        <begin position="131"/>
        <end position="167"/>
    </location>
</feature>
<proteinExistence type="predicted"/>
<dbReference type="Proteomes" id="UP000248714">
    <property type="component" value="Unassembled WGS sequence"/>
</dbReference>
<feature type="region of interest" description="Disordered" evidence="1">
    <location>
        <begin position="1"/>
        <end position="24"/>
    </location>
</feature>
<feature type="compositionally biased region" description="Low complexity" evidence="1">
    <location>
        <begin position="58"/>
        <end position="75"/>
    </location>
</feature>
<keyword evidence="3" id="KW-1185">Reference proteome</keyword>